<dbReference type="Proteomes" id="UP000886886">
    <property type="component" value="Unassembled WGS sequence"/>
</dbReference>
<sequence>TRDTDPSVGDVIAYDIGDGTVVLHRVEGTSGQGYITKGDANESADLSPVSPSQVLGTYLLQIPEAGYLLSAYESRPVSIGNIQFPAAALIIIGGLIALYLIEFFLSESVKNRAREKE</sequence>
<feature type="transmembrane region" description="Helical" evidence="1">
    <location>
        <begin position="82"/>
        <end position="105"/>
    </location>
</feature>
<evidence type="ECO:0000313" key="3">
    <source>
        <dbReference type="Proteomes" id="UP000886886"/>
    </source>
</evidence>
<gene>
    <name evidence="2" type="ORF">IAB26_11330</name>
</gene>
<reference evidence="2" key="2">
    <citation type="journal article" date="2021" name="PeerJ">
        <title>Extensive microbial diversity within the chicken gut microbiome revealed by metagenomics and culture.</title>
        <authorList>
            <person name="Gilroy R."/>
            <person name="Ravi A."/>
            <person name="Getino M."/>
            <person name="Pursley I."/>
            <person name="Horton D.L."/>
            <person name="Alikhan N.F."/>
            <person name="Baker D."/>
            <person name="Gharbi K."/>
            <person name="Hall N."/>
            <person name="Watson M."/>
            <person name="Adriaenssens E.M."/>
            <person name="Foster-Nyarko E."/>
            <person name="Jarju S."/>
            <person name="Secka A."/>
            <person name="Antonio M."/>
            <person name="Oren A."/>
            <person name="Chaudhuri R.R."/>
            <person name="La Ragione R."/>
            <person name="Hildebrand F."/>
            <person name="Pallen M.J."/>
        </authorList>
    </citation>
    <scope>NUCLEOTIDE SEQUENCE</scope>
    <source>
        <strain evidence="2">ChiSjej3B21-11622</strain>
    </source>
</reference>
<reference evidence="2" key="1">
    <citation type="submission" date="2020-10" db="EMBL/GenBank/DDBJ databases">
        <authorList>
            <person name="Gilroy R."/>
        </authorList>
    </citation>
    <scope>NUCLEOTIDE SEQUENCE</scope>
    <source>
        <strain evidence="2">ChiSjej3B21-11622</strain>
    </source>
</reference>
<evidence type="ECO:0000256" key="1">
    <source>
        <dbReference type="SAM" id="Phobius"/>
    </source>
</evidence>
<dbReference type="CDD" id="cd06462">
    <property type="entry name" value="Peptidase_S24_S26"/>
    <property type="match status" value="1"/>
</dbReference>
<dbReference type="AlphaFoldDB" id="A0A9D0ZYG9"/>
<proteinExistence type="predicted"/>
<comment type="caution">
    <text evidence="2">The sequence shown here is derived from an EMBL/GenBank/DDBJ whole genome shotgun (WGS) entry which is preliminary data.</text>
</comment>
<keyword evidence="1" id="KW-0812">Transmembrane</keyword>
<protein>
    <recommendedName>
        <fullName evidence="4">Signal peptidase I</fullName>
    </recommendedName>
</protein>
<keyword evidence="1" id="KW-1133">Transmembrane helix</keyword>
<name>A0A9D0ZYG9_9FIRM</name>
<evidence type="ECO:0000313" key="2">
    <source>
        <dbReference type="EMBL" id="HIQ97140.1"/>
    </source>
</evidence>
<dbReference type="EMBL" id="DVFT01000166">
    <property type="protein sequence ID" value="HIQ97140.1"/>
    <property type="molecule type" value="Genomic_DNA"/>
</dbReference>
<keyword evidence="1" id="KW-0472">Membrane</keyword>
<accession>A0A9D0ZYG9</accession>
<organism evidence="2 3">
    <name type="scientific">Candidatus Limivivens merdigallinarum</name>
    <dbReference type="NCBI Taxonomy" id="2840859"/>
    <lineage>
        <taxon>Bacteria</taxon>
        <taxon>Bacillati</taxon>
        <taxon>Bacillota</taxon>
        <taxon>Clostridia</taxon>
        <taxon>Lachnospirales</taxon>
        <taxon>Lachnospiraceae</taxon>
        <taxon>Lachnospiraceae incertae sedis</taxon>
        <taxon>Candidatus Limivivens</taxon>
    </lineage>
</organism>
<feature type="non-terminal residue" evidence="2">
    <location>
        <position position="1"/>
    </location>
</feature>
<evidence type="ECO:0008006" key="4">
    <source>
        <dbReference type="Google" id="ProtNLM"/>
    </source>
</evidence>